<reference evidence="2 4" key="1">
    <citation type="journal article" date="2023" name="Front. Microbiol.">
        <title>Ralstonia chuxiongensis sp. nov., Ralstonia mojiangensis sp. nov., and Ralstonia soli sp. nov., isolated from tobacco fields, are three novel species in the family Burkholderiaceae.</title>
        <authorList>
            <person name="Lu C.H."/>
            <person name="Zhang Y.Y."/>
            <person name="Jiang N."/>
            <person name="Chen W."/>
            <person name="Shao X."/>
            <person name="Zhao Z.M."/>
            <person name="Lu W.L."/>
            <person name="Hu X."/>
            <person name="Xi Y.X."/>
            <person name="Zou S.Y."/>
            <person name="Wei Q.J."/>
            <person name="Lin Z.L."/>
            <person name="Gong L."/>
            <person name="Gai X.T."/>
            <person name="Zhang L.Q."/>
            <person name="Li J.Y."/>
            <person name="Jin Y."/>
            <person name="Xia Z.Y."/>
        </authorList>
    </citation>
    <scope>NUCLEOTIDE SEQUENCE</scope>
    <source>
        <strain evidence="2">22TCCZM01-4</strain>
        <strain evidence="1 4">22TCJT01-1</strain>
    </source>
</reference>
<reference evidence="2" key="2">
    <citation type="submission" date="2023-02" db="EMBL/GenBank/DDBJ databases">
        <authorList>
            <person name="Lu C.-H."/>
        </authorList>
    </citation>
    <scope>NUCLEOTIDE SEQUENCE</scope>
    <source>
        <strain evidence="2">22TCCZM01-4</strain>
        <strain evidence="1">22TCJT01-1</strain>
    </source>
</reference>
<sequence>MPHVIIEYTANVEADARIPELMRALNDVLICHAAVFPIGGIRTRALRLDQYRMADGSADDAFIHVTFRIKAGRPKNVTGPVCAAMFAAMRAHLADVLARRYLGLTLELVEFATHGFHVENNVHARFTRAAEPQ</sequence>
<keyword evidence="4" id="KW-1185">Reference proteome</keyword>
<dbReference type="Proteomes" id="UP001164374">
    <property type="component" value="Unassembled WGS sequence"/>
</dbReference>
<dbReference type="PANTHER" id="PTHR37950">
    <property type="entry name" value="4-HYDROXYPHENYLACETATE CATABOLISM PROTEIN"/>
    <property type="match status" value="1"/>
</dbReference>
<dbReference type="AlphaFoldDB" id="A0AAE3I1G9"/>
<gene>
    <name evidence="2" type="ORF">N5I87_07305</name>
    <name evidence="1" type="ORF">N5J06_19520</name>
</gene>
<evidence type="ECO:0000313" key="4">
    <source>
        <dbReference type="Proteomes" id="UP001164420"/>
    </source>
</evidence>
<evidence type="ECO:0000313" key="3">
    <source>
        <dbReference type="Proteomes" id="UP001164374"/>
    </source>
</evidence>
<dbReference type="CDD" id="cd00580">
    <property type="entry name" value="CHMI"/>
    <property type="match status" value="1"/>
</dbReference>
<accession>A0AAE3I1G9</accession>
<dbReference type="Proteomes" id="UP001164420">
    <property type="component" value="Unassembled WGS sequence"/>
</dbReference>
<dbReference type="InterPro" id="IPR014347">
    <property type="entry name" value="Tautomerase/MIF_sf"/>
</dbReference>
<dbReference type="EMBL" id="JAOCQI010000003">
    <property type="protein sequence ID" value="MCT7313169.1"/>
    <property type="molecule type" value="Genomic_DNA"/>
</dbReference>
<evidence type="ECO:0000313" key="2">
    <source>
        <dbReference type="EMBL" id="MCT7315809.1"/>
    </source>
</evidence>
<dbReference type="Pfam" id="PF02962">
    <property type="entry name" value="CHMI"/>
    <property type="match status" value="1"/>
</dbReference>
<dbReference type="InterPro" id="IPR004220">
    <property type="entry name" value="5-COMe_2-OHmuconate_Isoase"/>
</dbReference>
<protein>
    <submittedName>
        <fullName evidence="2">5-carboxymethyl-2-hydroxymuconate Delta-isomerase</fullName>
    </submittedName>
</protein>
<comment type="caution">
    <text evidence="2">The sequence shown here is derived from an EMBL/GenBank/DDBJ whole genome shotgun (WGS) entry which is preliminary data.</text>
</comment>
<dbReference type="RefSeq" id="WP_252690884.1">
    <property type="nucleotide sequence ID" value="NZ_JAMXHU010000001.1"/>
</dbReference>
<name>A0AAE3I1G9_9RALS</name>
<proteinExistence type="predicted"/>
<dbReference type="EMBL" id="JAOCQJ010000002">
    <property type="protein sequence ID" value="MCT7315809.1"/>
    <property type="molecule type" value="Genomic_DNA"/>
</dbReference>
<evidence type="ECO:0000313" key="1">
    <source>
        <dbReference type="EMBL" id="MCT7313169.1"/>
    </source>
</evidence>
<dbReference type="GO" id="GO:0008704">
    <property type="term" value="F:5-carboxymethyl-2-hydroxymuconate delta-isomerase activity"/>
    <property type="evidence" value="ECO:0007669"/>
    <property type="project" value="InterPro"/>
</dbReference>
<organism evidence="2 3">
    <name type="scientific">Ralstonia mojiangensis</name>
    <dbReference type="NCBI Taxonomy" id="2953895"/>
    <lineage>
        <taxon>Bacteria</taxon>
        <taxon>Pseudomonadati</taxon>
        <taxon>Pseudomonadota</taxon>
        <taxon>Betaproteobacteria</taxon>
        <taxon>Burkholderiales</taxon>
        <taxon>Burkholderiaceae</taxon>
        <taxon>Ralstonia</taxon>
    </lineage>
</organism>
<dbReference type="Gene3D" id="3.30.429.10">
    <property type="entry name" value="Macrophage Migration Inhibitory Factor"/>
    <property type="match status" value="1"/>
</dbReference>
<dbReference type="SUPFAM" id="SSF55331">
    <property type="entry name" value="Tautomerase/MIF"/>
    <property type="match status" value="1"/>
</dbReference>
<dbReference type="PANTHER" id="PTHR37950:SF1">
    <property type="entry name" value="4-HYDROXYPHENYLACETATE CATABOLISM PROTEIN"/>
    <property type="match status" value="1"/>
</dbReference>